<evidence type="ECO:0000313" key="3">
    <source>
        <dbReference type="Proteomes" id="UP000183077"/>
    </source>
</evidence>
<evidence type="ECO:0000313" key="2">
    <source>
        <dbReference type="EMBL" id="SEJ20217.1"/>
    </source>
</evidence>
<name>A0A1H6X0S2_9FLAO</name>
<dbReference type="Pfam" id="PF13568">
    <property type="entry name" value="OMP_b-brl_2"/>
    <property type="match status" value="1"/>
</dbReference>
<reference evidence="2 3" key="1">
    <citation type="submission" date="2016-10" db="EMBL/GenBank/DDBJ databases">
        <authorList>
            <person name="de Groot N.N."/>
        </authorList>
    </citation>
    <scope>NUCLEOTIDE SEQUENCE [LARGE SCALE GENOMIC DNA]</scope>
    <source>
        <strain evidence="2 3">DSM 23048</strain>
    </source>
</reference>
<gene>
    <name evidence="2" type="ORF">SAMN04488018_11645</name>
</gene>
<feature type="domain" description="Outer membrane protein beta-barrel" evidence="1">
    <location>
        <begin position="14"/>
        <end position="220"/>
    </location>
</feature>
<dbReference type="AlphaFoldDB" id="A0A1H6X0S2"/>
<dbReference type="InterPro" id="IPR025665">
    <property type="entry name" value="Beta-barrel_OMP_2"/>
</dbReference>
<dbReference type="Proteomes" id="UP000183077">
    <property type="component" value="Unassembled WGS sequence"/>
</dbReference>
<dbReference type="EMBL" id="FNYS01000016">
    <property type="protein sequence ID" value="SEJ20217.1"/>
    <property type="molecule type" value="Genomic_DNA"/>
</dbReference>
<evidence type="ECO:0000259" key="1">
    <source>
        <dbReference type="Pfam" id="PF13568"/>
    </source>
</evidence>
<accession>A0A1H6X0S2</accession>
<dbReference type="Gene3D" id="2.40.160.20">
    <property type="match status" value="1"/>
</dbReference>
<sequence>MVALMGYYTSQAQEVGVFFAPHFSKTYGDNNAGTSAVVGNGFNVGVGYGQYLNKNFSIHIEPSYSQYYTQSRMKSFNGNLKAVDRDNDAFILRYKGGQVKEKVTLKQLNIPLMLQYETAGESVRFFVKSGVSYSLHLEDAVARTKMGSLSTSGYYSEYDIELHGPHFVGFGDFSGTTKNNEIELKNRWAYVAEIGVKQLMSDKSSLYVGMYFDIGLNNLANEGTAEEGASTSLVGYDRDLENPLIINSNLQSNLGKMTYKNYNLGIKVKYSFNINKTKKRSHTLD</sequence>
<proteinExistence type="predicted"/>
<protein>
    <submittedName>
        <fullName evidence="2">Outer membrane protein beta-barrel domain-containing protein</fullName>
    </submittedName>
</protein>
<organism evidence="2 3">
    <name type="scientific">Myroides marinus</name>
    <dbReference type="NCBI Taxonomy" id="703342"/>
    <lineage>
        <taxon>Bacteria</taxon>
        <taxon>Pseudomonadati</taxon>
        <taxon>Bacteroidota</taxon>
        <taxon>Flavobacteriia</taxon>
        <taxon>Flavobacteriales</taxon>
        <taxon>Flavobacteriaceae</taxon>
        <taxon>Myroides</taxon>
    </lineage>
</organism>